<dbReference type="AlphaFoldDB" id="A0A9W7SY76"/>
<dbReference type="Gene3D" id="3.20.20.70">
    <property type="entry name" value="Aldolase class I"/>
    <property type="match status" value="1"/>
</dbReference>
<dbReference type="EMBL" id="RIBY02000524">
    <property type="protein sequence ID" value="KAH9841223.1"/>
    <property type="molecule type" value="Genomic_DNA"/>
</dbReference>
<keyword evidence="5" id="KW-0104">Cadmium</keyword>
<feature type="binding site" evidence="5">
    <location>
        <position position="86"/>
    </location>
    <ligand>
        <name>Mn(2+)</name>
        <dbReference type="ChEBI" id="CHEBI:29035"/>
    </ligand>
</feature>
<evidence type="ECO:0000256" key="7">
    <source>
        <dbReference type="SAM" id="MobiDB-lite"/>
    </source>
</evidence>
<dbReference type="PANTHER" id="PTHR21337:SF0">
    <property type="entry name" value="PHOSPHO-2-DEHYDRO-3-DEOXYHEPTONATE ALDOLASE"/>
    <property type="match status" value="1"/>
</dbReference>
<evidence type="ECO:0000256" key="6">
    <source>
        <dbReference type="RuleBase" id="RU363071"/>
    </source>
</evidence>
<feature type="binding site" evidence="5">
    <location>
        <position position="125"/>
    </location>
    <ligand>
        <name>phosphoenolpyruvate</name>
        <dbReference type="ChEBI" id="CHEBI:58702"/>
    </ligand>
</feature>
<dbReference type="OrthoDB" id="2338at2759"/>
<keyword evidence="3 6" id="KW-0808">Transferase</keyword>
<dbReference type="InterPro" id="IPR002480">
    <property type="entry name" value="DAHP_synth_2"/>
</dbReference>
<evidence type="ECO:0000256" key="4">
    <source>
        <dbReference type="ARBA" id="ARBA00047508"/>
    </source>
</evidence>
<organism evidence="8 9">
    <name type="scientific">Teratosphaeria destructans</name>
    <dbReference type="NCBI Taxonomy" id="418781"/>
    <lineage>
        <taxon>Eukaryota</taxon>
        <taxon>Fungi</taxon>
        <taxon>Dikarya</taxon>
        <taxon>Ascomycota</taxon>
        <taxon>Pezizomycotina</taxon>
        <taxon>Dothideomycetes</taxon>
        <taxon>Dothideomycetidae</taxon>
        <taxon>Mycosphaerellales</taxon>
        <taxon>Teratosphaeriaceae</taxon>
        <taxon>Teratosphaeria</taxon>
    </lineage>
</organism>
<keyword evidence="5" id="KW-0170">Cobalt</keyword>
<dbReference type="EC" id="2.5.1.54" evidence="6"/>
<keyword evidence="6" id="KW-0028">Amino-acid biosynthesis</keyword>
<comment type="similarity">
    <text evidence="2 6">Belongs to the class-II DAHP synthase family.</text>
</comment>
<dbReference type="SUPFAM" id="SSF51569">
    <property type="entry name" value="Aldolase"/>
    <property type="match status" value="1"/>
</dbReference>
<feature type="region of interest" description="Disordered" evidence="7">
    <location>
        <begin position="1"/>
        <end position="30"/>
    </location>
</feature>
<comment type="pathway">
    <text evidence="1 6">Metabolic intermediate biosynthesis; chorismate biosynthesis; chorismate from D-erythrose 4-phosphate and phosphoenolpyruvate: step 1/7.</text>
</comment>
<reference evidence="8 9" key="2">
    <citation type="journal article" date="2021" name="Curr. Genet.">
        <title>Genetic response to nitrogen starvation in the aggressive Eucalyptus foliar pathogen Teratosphaeria destructans.</title>
        <authorList>
            <person name="Havenga M."/>
            <person name="Wingfield B.D."/>
            <person name="Wingfield M.J."/>
            <person name="Dreyer L.L."/>
            <person name="Roets F."/>
            <person name="Aylward J."/>
        </authorList>
    </citation>
    <scope>NUCLEOTIDE SEQUENCE [LARGE SCALE GENOMIC DNA]</scope>
    <source>
        <strain evidence="8">CMW44962</strain>
    </source>
</reference>
<dbReference type="Proteomes" id="UP001138500">
    <property type="component" value="Unassembled WGS sequence"/>
</dbReference>
<comment type="catalytic activity">
    <reaction evidence="4 6">
        <text>D-erythrose 4-phosphate + phosphoenolpyruvate + H2O = 7-phospho-2-dehydro-3-deoxy-D-arabino-heptonate + phosphate</text>
        <dbReference type="Rhea" id="RHEA:14717"/>
        <dbReference type="ChEBI" id="CHEBI:15377"/>
        <dbReference type="ChEBI" id="CHEBI:16897"/>
        <dbReference type="ChEBI" id="CHEBI:43474"/>
        <dbReference type="ChEBI" id="CHEBI:58394"/>
        <dbReference type="ChEBI" id="CHEBI:58702"/>
        <dbReference type="EC" id="2.5.1.54"/>
    </reaction>
</comment>
<evidence type="ECO:0000256" key="5">
    <source>
        <dbReference type="PIRSR" id="PIRSR602480-1"/>
    </source>
</evidence>
<keyword evidence="6" id="KW-0057">Aromatic amino acid biosynthesis</keyword>
<evidence type="ECO:0000313" key="8">
    <source>
        <dbReference type="EMBL" id="KAH9841223.1"/>
    </source>
</evidence>
<feature type="binding site" evidence="5">
    <location>
        <position position="463"/>
    </location>
    <ligand>
        <name>Mn(2+)</name>
        <dbReference type="ChEBI" id="CHEBI:29035"/>
    </ligand>
</feature>
<keyword evidence="5" id="KW-0464">Manganese</keyword>
<protein>
    <recommendedName>
        <fullName evidence="6">Phospho-2-dehydro-3-deoxyheptonate aldolase</fullName>
        <ecNumber evidence="6">2.5.1.54</ecNumber>
    </recommendedName>
</protein>
<proteinExistence type="inferred from homology"/>
<comment type="cofactor">
    <cofactor evidence="5">
        <name>Mn(2+)</name>
        <dbReference type="ChEBI" id="CHEBI:29035"/>
    </cofactor>
    <cofactor evidence="5">
        <name>Co(2+)</name>
        <dbReference type="ChEBI" id="CHEBI:48828"/>
    </cofactor>
    <cofactor evidence="5">
        <name>Cd(2+)</name>
        <dbReference type="ChEBI" id="CHEBI:48775"/>
    </cofactor>
    <text evidence="5">Binds 1 divalent cation per subunit. The enzyme is active with manganese, cobalt or cadmium ions.</text>
</comment>
<dbReference type="GO" id="GO:0003849">
    <property type="term" value="F:3-deoxy-7-phosphoheptulonate synthase activity"/>
    <property type="evidence" value="ECO:0007669"/>
    <property type="project" value="UniProtKB-EC"/>
</dbReference>
<feature type="binding site" evidence="5">
    <location>
        <position position="359"/>
    </location>
    <ligand>
        <name>phosphoenolpyruvate</name>
        <dbReference type="ChEBI" id="CHEBI:58702"/>
    </ligand>
</feature>
<dbReference type="PANTHER" id="PTHR21337">
    <property type="entry name" value="PHOSPHO-2-DEHYDRO-3-DEOXYHEPTONATE ALDOLASE 1, 2"/>
    <property type="match status" value="1"/>
</dbReference>
<reference evidence="8 9" key="1">
    <citation type="journal article" date="2018" name="IMA Fungus">
        <title>IMA Genome-F 10: Nine draft genome sequences of Claviceps purpurea s.lat., including C. arundinis, C. humidiphila, and C. cf. spartinae, pseudomolecules for the pitch canker pathogen Fusarium circinatum, draft genome of Davidsoniella eucalypti, Grosmannia galeiformis, Quambalaria eucalypti, and Teratosphaeria destructans.</title>
        <authorList>
            <person name="Wingfield B.D."/>
            <person name="Liu M."/>
            <person name="Nguyen H.D."/>
            <person name="Lane F.A."/>
            <person name="Morgan S.W."/>
            <person name="De Vos L."/>
            <person name="Wilken P.M."/>
            <person name="Duong T.A."/>
            <person name="Aylward J."/>
            <person name="Coetzee M.P."/>
            <person name="Dadej K."/>
            <person name="De Beer Z.W."/>
            <person name="Findlay W."/>
            <person name="Havenga M."/>
            <person name="Kolarik M."/>
            <person name="Menzies J.G."/>
            <person name="Naidoo K."/>
            <person name="Pochopski O."/>
            <person name="Shoukouhi P."/>
            <person name="Santana Q.C."/>
            <person name="Seifert K.A."/>
            <person name="Soal N."/>
            <person name="Steenkamp E.T."/>
            <person name="Tatham C.T."/>
            <person name="van der Nest M.A."/>
            <person name="Wingfield M.J."/>
        </authorList>
    </citation>
    <scope>NUCLEOTIDE SEQUENCE [LARGE SCALE GENOMIC DNA]</scope>
    <source>
        <strain evidence="8">CMW44962</strain>
    </source>
</reference>
<evidence type="ECO:0000256" key="3">
    <source>
        <dbReference type="ARBA" id="ARBA00022679"/>
    </source>
</evidence>
<comment type="caution">
    <text evidence="8">The sequence shown here is derived from an EMBL/GenBank/DDBJ whole genome shotgun (WGS) entry which is preliminary data.</text>
</comment>
<dbReference type="Pfam" id="PF01474">
    <property type="entry name" value="DAHP_synth_2"/>
    <property type="match status" value="1"/>
</dbReference>
<feature type="binding site" evidence="5">
    <location>
        <position position="328"/>
    </location>
    <ligand>
        <name>phosphoenolpyruvate</name>
        <dbReference type="ChEBI" id="CHEBI:58702"/>
    </ligand>
</feature>
<sequence length="487" mass="53633">MAATSENGTAATNNGSYTTEDWSPSSWRTKPIKQPVDYEDQAAVDKSLAKLRRLPPIVTPTEIWKLRRSLADVAQGKAFLLQGGDCAELFDYCNDDAIDSKIKLLLQMSLVLIWGGNKPVVRIARMAGQYAKPRSSPMETVDGKQIPSFRGDILNGFATDQRNIDPDRLVQAYFHSAATLNYVRAQLASGIADLHNPLDWNLGYVGDAELQQKYSRIVDSIRESLRFMRTIGADTAGQLQTVDLYTSHEGLLLAYEESLTRKLKHPANRPATYKTASPPKVSSLTGGVETSGWYNTSTHFIWVGDRTRQPDHAHIEYFRGVENPIGIKVGPTTTVSDLTQLLDIVNPKQEVGKVTLITRYGAGKVDELLPQHIGAVRKTNHTVVWQCDPMHGNTRSTTSGIKTRSFASIFSELASAIRIHKECGSILGGVHLELTGDAVTECTGGSQGLQDEDLSLRYETFCDPRLNEKQALELAFLVAGSQRGDEV</sequence>
<dbReference type="GO" id="GO:0009073">
    <property type="term" value="P:aromatic amino acid family biosynthetic process"/>
    <property type="evidence" value="ECO:0007669"/>
    <property type="project" value="UniProtKB-KW"/>
</dbReference>
<evidence type="ECO:0000256" key="1">
    <source>
        <dbReference type="ARBA" id="ARBA00004688"/>
    </source>
</evidence>
<evidence type="ECO:0000313" key="9">
    <source>
        <dbReference type="Proteomes" id="UP001138500"/>
    </source>
</evidence>
<evidence type="ECO:0000256" key="2">
    <source>
        <dbReference type="ARBA" id="ARBA00008911"/>
    </source>
</evidence>
<dbReference type="InterPro" id="IPR013785">
    <property type="entry name" value="Aldolase_TIM"/>
</dbReference>
<name>A0A9W7SY76_9PEZI</name>
<gene>
    <name evidence="8" type="ORF">Tdes44962_MAKER07835</name>
</gene>
<accession>A0A9W7SY76</accession>
<dbReference type="GO" id="GO:0008652">
    <property type="term" value="P:amino acid biosynthetic process"/>
    <property type="evidence" value="ECO:0007669"/>
    <property type="project" value="UniProtKB-KW"/>
</dbReference>
<feature type="binding site" evidence="5">
    <location>
        <position position="391"/>
    </location>
    <ligand>
        <name>Mn(2+)</name>
        <dbReference type="ChEBI" id="CHEBI:29035"/>
    </ligand>
</feature>
<feature type="compositionally biased region" description="Polar residues" evidence="7">
    <location>
        <begin position="1"/>
        <end position="28"/>
    </location>
</feature>
<feature type="binding site" evidence="5">
    <location>
        <position position="433"/>
    </location>
    <ligand>
        <name>Mn(2+)</name>
        <dbReference type="ChEBI" id="CHEBI:29035"/>
    </ligand>
</feature>
<keyword evidence="9" id="KW-1185">Reference proteome</keyword>